<name>A0A7C5PH73_9BACT</name>
<keyword evidence="1" id="KW-0560">Oxidoreductase</keyword>
<feature type="domain" description="Pyruvate flavodoxin/ferredoxin oxidoreductase pyrimidine binding" evidence="3">
    <location>
        <begin position="201"/>
        <end position="441"/>
    </location>
</feature>
<dbReference type="PANTHER" id="PTHR32154:SF20">
    <property type="entry name" value="2-OXOGLUTARATE OXIDOREDUCTASE SUBUNIT KORA"/>
    <property type="match status" value="1"/>
</dbReference>
<dbReference type="CDD" id="cd07034">
    <property type="entry name" value="TPP_PYR_PFOR_IOR-alpha_like"/>
    <property type="match status" value="1"/>
</dbReference>
<dbReference type="AlphaFoldDB" id="A0A7C5PH73"/>
<evidence type="ECO:0000256" key="1">
    <source>
        <dbReference type="ARBA" id="ARBA00023002"/>
    </source>
</evidence>
<dbReference type="EMBL" id="DRUY01000142">
    <property type="protein sequence ID" value="HHI65747.1"/>
    <property type="molecule type" value="Genomic_DNA"/>
</dbReference>
<accession>A0A7C5PH73</accession>
<gene>
    <name evidence="4" type="ORF">ENL70_04280</name>
</gene>
<comment type="caution">
    <text evidence="4">The sequence shown here is derived from an EMBL/GenBank/DDBJ whole genome shotgun (WGS) entry which is preliminary data.</text>
</comment>
<dbReference type="NCBIfam" id="TIGR03710">
    <property type="entry name" value="OAFO_sf"/>
    <property type="match status" value="1"/>
</dbReference>
<evidence type="ECO:0000259" key="2">
    <source>
        <dbReference type="Pfam" id="PF01558"/>
    </source>
</evidence>
<dbReference type="InterPro" id="IPR009014">
    <property type="entry name" value="Transketo_C/PFOR_II"/>
</dbReference>
<dbReference type="GO" id="GO:0006979">
    <property type="term" value="P:response to oxidative stress"/>
    <property type="evidence" value="ECO:0007669"/>
    <property type="project" value="TreeGrafter"/>
</dbReference>
<dbReference type="Gene3D" id="3.40.50.920">
    <property type="match status" value="1"/>
</dbReference>
<dbReference type="PANTHER" id="PTHR32154">
    <property type="entry name" value="PYRUVATE-FLAVODOXIN OXIDOREDUCTASE-RELATED"/>
    <property type="match status" value="1"/>
</dbReference>
<evidence type="ECO:0000313" key="4">
    <source>
        <dbReference type="EMBL" id="HHI65747.1"/>
    </source>
</evidence>
<dbReference type="InterPro" id="IPR050722">
    <property type="entry name" value="Pyruvate:ferred/Flavod_OxRd"/>
</dbReference>
<dbReference type="InterPro" id="IPR019752">
    <property type="entry name" value="Pyrv/ketoisovalerate_OxRed_cat"/>
</dbReference>
<dbReference type="InterPro" id="IPR002880">
    <property type="entry name" value="Pyrv_Fd/Flavodoxin_OxRdtase_N"/>
</dbReference>
<dbReference type="InterPro" id="IPR022367">
    <property type="entry name" value="2-oxoacid/accept_OxRdtase_asu"/>
</dbReference>
<dbReference type="FunFam" id="3.40.50.970:FF:000022">
    <property type="entry name" value="2-oxoglutarate ferredoxin oxidoreductase alpha subunit"/>
    <property type="match status" value="1"/>
</dbReference>
<dbReference type="Gene3D" id="3.40.50.970">
    <property type="match status" value="1"/>
</dbReference>
<dbReference type="InterPro" id="IPR029061">
    <property type="entry name" value="THDP-binding"/>
</dbReference>
<sequence length="571" mass="64520">MECTIRICGEAGQGIQTTGEGFARLFSSLGYNVYSFQDYESRIRGGHNFYQVSFSTEEIYAPRKYIDLIITFDKKGLEYKNLLREGGIVVYDADSLKHYESDKRFINCPFREILKGEGLKNIFENVVSFALVSNIFSIDRKYVYKVIRDIFSDKSEDIIEQNIKVIDIGYNFDIKKKIDLPSVSNNSNKILLDGVKGIGIGAIGSGCKFYSAYPMTPSTGVFQYIGANAEKFNIVVEQAEDEISAINMALGASFAGVRAMTGTSGGGFALMNEALSLAGMTETPIVILLSQRPGPATGFPTRTEQGELLYAINAGHGEFARVVFAPGDPLECALLTNKAFDIAEKYQVPAIILTDQHLVDSLYSYERDLKIELKNHDYRLRSVEFENYPNYKRHKFLDFTKNIPLCPLAVPGDSRQLVFTDSDEHDEDGHITEDGEVRKKQLERRYFWKIENIRKEISPPIIYGDKNSKIVLVGFGSNLGILKEIVNNKRLSICAIHYCEIFPPPLRENSEEALNILFNAYKTICIENNASGQFQRFLESEYNFKFSSNIRKFDGRPFNYDEVLEGIYAII</sequence>
<organism evidence="4">
    <name type="scientific">Thermodesulfobium narugense</name>
    <dbReference type="NCBI Taxonomy" id="184064"/>
    <lineage>
        <taxon>Bacteria</taxon>
        <taxon>Pseudomonadati</taxon>
        <taxon>Thermodesulfobiota</taxon>
        <taxon>Thermodesulfobiia</taxon>
        <taxon>Thermodesulfobiales</taxon>
        <taxon>Thermodesulfobiaceae</taxon>
        <taxon>Thermodesulfobium</taxon>
    </lineage>
</organism>
<dbReference type="SUPFAM" id="SSF53323">
    <property type="entry name" value="Pyruvate-ferredoxin oxidoreductase, PFOR, domain III"/>
    <property type="match status" value="1"/>
</dbReference>
<dbReference type="SUPFAM" id="SSF52518">
    <property type="entry name" value="Thiamin diphosphate-binding fold (THDP-binding)"/>
    <property type="match status" value="1"/>
</dbReference>
<dbReference type="Pfam" id="PF01855">
    <property type="entry name" value="POR_N"/>
    <property type="match status" value="1"/>
</dbReference>
<protein>
    <submittedName>
        <fullName evidence="4">2-oxoacid:acceptor oxidoreductase subunit alpha</fullName>
    </submittedName>
</protein>
<evidence type="ECO:0000259" key="3">
    <source>
        <dbReference type="Pfam" id="PF01855"/>
    </source>
</evidence>
<feature type="domain" description="Pyruvate/ketoisovalerate oxidoreductase catalytic" evidence="2">
    <location>
        <begin position="11"/>
        <end position="170"/>
    </location>
</feature>
<dbReference type="InterPro" id="IPR002869">
    <property type="entry name" value="Pyrv_flavodox_OxRed_cen"/>
</dbReference>
<dbReference type="GO" id="GO:0016903">
    <property type="term" value="F:oxidoreductase activity, acting on the aldehyde or oxo group of donors"/>
    <property type="evidence" value="ECO:0007669"/>
    <property type="project" value="InterPro"/>
</dbReference>
<proteinExistence type="predicted"/>
<reference evidence="4" key="1">
    <citation type="journal article" date="2020" name="mSystems">
        <title>Genome- and Community-Level Interaction Insights into Carbon Utilization and Element Cycling Functions of Hydrothermarchaeota in Hydrothermal Sediment.</title>
        <authorList>
            <person name="Zhou Z."/>
            <person name="Liu Y."/>
            <person name="Xu W."/>
            <person name="Pan J."/>
            <person name="Luo Z.H."/>
            <person name="Li M."/>
        </authorList>
    </citation>
    <scope>NUCLEOTIDE SEQUENCE [LARGE SCALE GENOMIC DNA]</scope>
    <source>
        <strain evidence="4">SpSt-1019</strain>
    </source>
</reference>
<dbReference type="Gene3D" id="3.40.920.10">
    <property type="entry name" value="Pyruvate-ferredoxin oxidoreductase, PFOR, domain III"/>
    <property type="match status" value="1"/>
</dbReference>
<dbReference type="Pfam" id="PF01558">
    <property type="entry name" value="POR"/>
    <property type="match status" value="1"/>
</dbReference>